<accession>A0ABQ8V441</accession>
<evidence type="ECO:0000313" key="4">
    <source>
        <dbReference type="Proteomes" id="UP001150217"/>
    </source>
</evidence>
<evidence type="ECO:0000313" key="3">
    <source>
        <dbReference type="EMBL" id="KAJ4467262.1"/>
    </source>
</evidence>
<feature type="compositionally biased region" description="Low complexity" evidence="2">
    <location>
        <begin position="16"/>
        <end position="28"/>
    </location>
</feature>
<evidence type="ECO:0008006" key="5">
    <source>
        <dbReference type="Google" id="ProtNLM"/>
    </source>
</evidence>
<evidence type="ECO:0000256" key="1">
    <source>
        <dbReference type="SAM" id="Coils"/>
    </source>
</evidence>
<organism evidence="3 4">
    <name type="scientific">Lentinula lateritia</name>
    <dbReference type="NCBI Taxonomy" id="40482"/>
    <lineage>
        <taxon>Eukaryota</taxon>
        <taxon>Fungi</taxon>
        <taxon>Dikarya</taxon>
        <taxon>Basidiomycota</taxon>
        <taxon>Agaricomycotina</taxon>
        <taxon>Agaricomycetes</taxon>
        <taxon>Agaricomycetidae</taxon>
        <taxon>Agaricales</taxon>
        <taxon>Marasmiineae</taxon>
        <taxon>Omphalotaceae</taxon>
        <taxon>Lentinula</taxon>
    </lineage>
</organism>
<protein>
    <recommendedName>
        <fullName evidence="5">Centromere protein H C-terminal domain-containing protein</fullName>
    </recommendedName>
</protein>
<keyword evidence="1" id="KW-0175">Coiled coil</keyword>
<dbReference type="EMBL" id="JANVFT010000109">
    <property type="protein sequence ID" value="KAJ4467262.1"/>
    <property type="molecule type" value="Genomic_DNA"/>
</dbReference>
<comment type="caution">
    <text evidence="3">The sequence shown here is derived from an EMBL/GenBank/DDBJ whole genome shotgun (WGS) entry which is preliminary data.</text>
</comment>
<reference evidence="3" key="1">
    <citation type="submission" date="2022-08" db="EMBL/GenBank/DDBJ databases">
        <title>A Global Phylogenomic Analysis of the Shiitake Genus Lentinula.</title>
        <authorList>
            <consortium name="DOE Joint Genome Institute"/>
            <person name="Sierra-Patev S."/>
            <person name="Min B."/>
            <person name="Naranjo-Ortiz M."/>
            <person name="Looney B."/>
            <person name="Konkel Z."/>
            <person name="Slot J.C."/>
            <person name="Sakamoto Y."/>
            <person name="Steenwyk J.L."/>
            <person name="Rokas A."/>
            <person name="Carro J."/>
            <person name="Camarero S."/>
            <person name="Ferreira P."/>
            <person name="Molpeceres G."/>
            <person name="Ruiz-Duenas F.J."/>
            <person name="Serrano A."/>
            <person name="Henrissat B."/>
            <person name="Drula E."/>
            <person name="Hughes K.W."/>
            <person name="Mata J.L."/>
            <person name="Ishikawa N.K."/>
            <person name="Vargas-Isla R."/>
            <person name="Ushijima S."/>
            <person name="Smith C.A."/>
            <person name="Ahrendt S."/>
            <person name="Andreopoulos W."/>
            <person name="He G."/>
            <person name="Labutti K."/>
            <person name="Lipzen A."/>
            <person name="Ng V."/>
            <person name="Riley R."/>
            <person name="Sandor L."/>
            <person name="Barry K."/>
            <person name="Martinez A.T."/>
            <person name="Xiao Y."/>
            <person name="Gibbons J.G."/>
            <person name="Terashima K."/>
            <person name="Grigoriev I.V."/>
            <person name="Hibbett D.S."/>
        </authorList>
    </citation>
    <scope>NUCLEOTIDE SEQUENCE</scope>
    <source>
        <strain evidence="3">RHP3577 ss4</strain>
    </source>
</reference>
<name>A0ABQ8V441_9AGAR</name>
<evidence type="ECO:0000256" key="2">
    <source>
        <dbReference type="SAM" id="MobiDB-lite"/>
    </source>
</evidence>
<feature type="region of interest" description="Disordered" evidence="2">
    <location>
        <begin position="285"/>
        <end position="306"/>
    </location>
</feature>
<feature type="region of interest" description="Disordered" evidence="2">
    <location>
        <begin position="1"/>
        <end position="28"/>
    </location>
</feature>
<keyword evidence="4" id="KW-1185">Reference proteome</keyword>
<feature type="compositionally biased region" description="Basic and acidic residues" evidence="2">
    <location>
        <begin position="292"/>
        <end position="306"/>
    </location>
</feature>
<gene>
    <name evidence="3" type="ORF">C8R41DRAFT_925813</name>
</gene>
<proteinExistence type="predicted"/>
<dbReference type="Proteomes" id="UP001150217">
    <property type="component" value="Unassembled WGS sequence"/>
</dbReference>
<sequence>MVSIPLNSGPVETGASTTTSISVEETTSPARHATKRYGLLQLLRLILNASIALYNQSKTEQEVSLQSQILNRYINHLGSSSLHSFKQEKLSSELNSLDIRKKKAEEATKEHLKLLEICNAEDIQKRILQVQRNVEGLETDVIPALRELLASSEHPMESERDPLNSKLKLDNLYINMQRIALGLGISMEGPFTQVVEGPASIDLTQADHNYGVDDTVMDSFVNWDGGLPDTSVSDSVDGESNVGTLHLSFPSHVPPSTPKYSKTLGTMTDFNRHFSYPMVADTSTNPSVGSNLHREEAATKETEPDRHLGNPNYIALLFDKRERVKNLQEETEYMTKLISQLQEQKLTYESLSDSRHKILDRIKVQLKFVQSPDYSEQEWFNAAQVITERIVDKDIMSILDKLEAEVQNQSLNSNTVA</sequence>
<feature type="coiled-coil region" evidence="1">
    <location>
        <begin position="87"/>
        <end position="140"/>
    </location>
</feature>